<name>A0A2M8ALQ6_9BACT</name>
<dbReference type="Proteomes" id="UP000230611">
    <property type="component" value="Unassembled WGS sequence"/>
</dbReference>
<keyword evidence="2 3" id="KW-0663">Pyridoxal phosphate</keyword>
<dbReference type="SUPFAM" id="SSF53383">
    <property type="entry name" value="PLP-dependent transferases"/>
    <property type="match status" value="1"/>
</dbReference>
<dbReference type="InterPro" id="IPR015424">
    <property type="entry name" value="PyrdxlP-dep_Trfase"/>
</dbReference>
<protein>
    <submittedName>
        <fullName evidence="4">UDP-4-amino-4, 6-dideoxy-N-acetyl-beta-L-altrosamine transaminase</fullName>
    </submittedName>
</protein>
<feature type="modified residue" description="N6-(pyridoxal phosphate)lysine" evidence="2">
    <location>
        <position position="184"/>
    </location>
</feature>
<evidence type="ECO:0000313" key="4">
    <source>
        <dbReference type="EMBL" id="PJB18372.1"/>
    </source>
</evidence>
<dbReference type="GO" id="GO:0000271">
    <property type="term" value="P:polysaccharide biosynthetic process"/>
    <property type="evidence" value="ECO:0007669"/>
    <property type="project" value="TreeGrafter"/>
</dbReference>
<evidence type="ECO:0000313" key="5">
    <source>
        <dbReference type="Proteomes" id="UP000230611"/>
    </source>
</evidence>
<dbReference type="GO" id="GO:0008483">
    <property type="term" value="F:transaminase activity"/>
    <property type="evidence" value="ECO:0007669"/>
    <property type="project" value="TreeGrafter"/>
</dbReference>
<proteinExistence type="inferred from homology"/>
<evidence type="ECO:0000256" key="3">
    <source>
        <dbReference type="RuleBase" id="RU004508"/>
    </source>
</evidence>
<gene>
    <name evidence="4" type="ORF">CO116_00085</name>
</gene>
<dbReference type="Gene3D" id="3.90.1150.10">
    <property type="entry name" value="Aspartate Aminotransferase, domain 1"/>
    <property type="match status" value="1"/>
</dbReference>
<dbReference type="InterPro" id="IPR015421">
    <property type="entry name" value="PyrdxlP-dep_Trfase_major"/>
</dbReference>
<dbReference type="EMBL" id="PFUO01000005">
    <property type="protein sequence ID" value="PJB18372.1"/>
    <property type="molecule type" value="Genomic_DNA"/>
</dbReference>
<dbReference type="GO" id="GO:0030170">
    <property type="term" value="F:pyridoxal phosphate binding"/>
    <property type="evidence" value="ECO:0007669"/>
    <property type="project" value="TreeGrafter"/>
</dbReference>
<sequence>MRKKFLPFTLPDITKKEISAVSKVLKSGWLTTGLVTQKFEKNFAKFIGVKYAVAVNSGTAALHLALDAIGLKSGEEVIVPTLTFTATAEVVTYFGAKPVFVDCKEDTFNIDPKKIEEKITKKTKAIIPVHIGGQACDMDEILKLAKKYNLKIIEDAAHALPSEYKGKMIGTISDITCFSFYPTKPITTGEGGMVTTNNKNWAERIEIMRLHGISHEAWNRYSKGGSWYYQVLYPGWKYNPTDVASALGIEQLKRCDLFYRKRKEIAQIYTEAFRSLKEIQTPYTEPFNQHAWHLYIIKLNLDRLTISRDRFIEEMRKRNIGISVHFIPLHLQPAYKKYGYKVNDFLVANKVFQKIVSLPIYSKMTEQDVKDAISVVKDIVKKYRKKRC</sequence>
<reference evidence="5" key="1">
    <citation type="submission" date="2017-09" db="EMBL/GenBank/DDBJ databases">
        <title>Depth-based differentiation of microbial function through sediment-hosted aquifers and enrichment of novel symbionts in the deep terrestrial subsurface.</title>
        <authorList>
            <person name="Probst A.J."/>
            <person name="Ladd B."/>
            <person name="Jarett J.K."/>
            <person name="Geller-Mcgrath D.E."/>
            <person name="Sieber C.M.K."/>
            <person name="Emerson J.B."/>
            <person name="Anantharaman K."/>
            <person name="Thomas B.C."/>
            <person name="Malmstrom R."/>
            <person name="Stieglmeier M."/>
            <person name="Klingl A."/>
            <person name="Woyke T."/>
            <person name="Ryan C.M."/>
            <person name="Banfield J.F."/>
        </authorList>
    </citation>
    <scope>NUCLEOTIDE SEQUENCE [LARGE SCALE GENOMIC DNA]</scope>
</reference>
<dbReference type="PANTHER" id="PTHR30244:SF34">
    <property type="entry name" value="DTDP-4-AMINO-4,6-DIDEOXYGALACTOSE TRANSAMINASE"/>
    <property type="match status" value="1"/>
</dbReference>
<dbReference type="Gene3D" id="3.40.640.10">
    <property type="entry name" value="Type I PLP-dependent aspartate aminotransferase-like (Major domain)"/>
    <property type="match status" value="1"/>
</dbReference>
<dbReference type="Pfam" id="PF01041">
    <property type="entry name" value="DegT_DnrJ_EryC1"/>
    <property type="match status" value="1"/>
</dbReference>
<comment type="caution">
    <text evidence="4">The sequence shown here is derived from an EMBL/GenBank/DDBJ whole genome shotgun (WGS) entry which is preliminary data.</text>
</comment>
<evidence type="ECO:0000256" key="2">
    <source>
        <dbReference type="PIRSR" id="PIRSR000390-2"/>
    </source>
</evidence>
<organism evidence="4 5">
    <name type="scientific">Candidatus Falkowbacteria bacterium CG_4_9_14_3_um_filter_38_19</name>
    <dbReference type="NCBI Taxonomy" id="1974559"/>
    <lineage>
        <taxon>Bacteria</taxon>
        <taxon>Candidatus Falkowiibacteriota</taxon>
    </lineage>
</organism>
<dbReference type="AlphaFoldDB" id="A0A2M8ALQ6"/>
<dbReference type="InterPro" id="IPR000653">
    <property type="entry name" value="DegT/StrS_aminotransferase"/>
</dbReference>
<dbReference type="PANTHER" id="PTHR30244">
    <property type="entry name" value="TRANSAMINASE"/>
    <property type="match status" value="1"/>
</dbReference>
<accession>A0A2M8ALQ6</accession>
<dbReference type="PIRSF" id="PIRSF000390">
    <property type="entry name" value="PLP_StrS"/>
    <property type="match status" value="1"/>
</dbReference>
<feature type="active site" description="Proton acceptor" evidence="1">
    <location>
        <position position="184"/>
    </location>
</feature>
<comment type="similarity">
    <text evidence="3">Belongs to the DegT/DnrJ/EryC1 family.</text>
</comment>
<dbReference type="CDD" id="cd00616">
    <property type="entry name" value="AHBA_syn"/>
    <property type="match status" value="1"/>
</dbReference>
<dbReference type="InterPro" id="IPR015422">
    <property type="entry name" value="PyrdxlP-dep_Trfase_small"/>
</dbReference>
<evidence type="ECO:0000256" key="1">
    <source>
        <dbReference type="PIRSR" id="PIRSR000390-1"/>
    </source>
</evidence>